<dbReference type="InterPro" id="IPR005119">
    <property type="entry name" value="LysR_subst-bd"/>
</dbReference>
<gene>
    <name evidence="6" type="primary">cysL</name>
    <name evidence="6" type="ORF">Q31a_56110</name>
</gene>
<evidence type="ECO:0000313" key="7">
    <source>
        <dbReference type="Proteomes" id="UP000318017"/>
    </source>
</evidence>
<evidence type="ECO:0000259" key="5">
    <source>
        <dbReference type="PROSITE" id="PS50931"/>
    </source>
</evidence>
<dbReference type="GO" id="GO:0005829">
    <property type="term" value="C:cytosol"/>
    <property type="evidence" value="ECO:0007669"/>
    <property type="project" value="TreeGrafter"/>
</dbReference>
<dbReference type="InterPro" id="IPR000847">
    <property type="entry name" value="LysR_HTH_N"/>
</dbReference>
<dbReference type="AlphaFoldDB" id="A0A518GF63"/>
<dbReference type="InterPro" id="IPR050950">
    <property type="entry name" value="HTH-type_LysR_regulators"/>
</dbReference>
<evidence type="ECO:0000313" key="6">
    <source>
        <dbReference type="EMBL" id="QDV27223.1"/>
    </source>
</evidence>
<reference evidence="6 7" key="1">
    <citation type="submission" date="2019-02" db="EMBL/GenBank/DDBJ databases">
        <title>Deep-cultivation of Planctomycetes and their phenomic and genomic characterization uncovers novel biology.</title>
        <authorList>
            <person name="Wiegand S."/>
            <person name="Jogler M."/>
            <person name="Boedeker C."/>
            <person name="Pinto D."/>
            <person name="Vollmers J."/>
            <person name="Rivas-Marin E."/>
            <person name="Kohn T."/>
            <person name="Peeters S.H."/>
            <person name="Heuer A."/>
            <person name="Rast P."/>
            <person name="Oberbeckmann S."/>
            <person name="Bunk B."/>
            <person name="Jeske O."/>
            <person name="Meyerdierks A."/>
            <person name="Storesund J.E."/>
            <person name="Kallscheuer N."/>
            <person name="Luecker S."/>
            <person name="Lage O.M."/>
            <person name="Pohl T."/>
            <person name="Merkel B.J."/>
            <person name="Hornburger P."/>
            <person name="Mueller R.-W."/>
            <person name="Bruemmer F."/>
            <person name="Labrenz M."/>
            <person name="Spormann A.M."/>
            <person name="Op den Camp H."/>
            <person name="Overmann J."/>
            <person name="Amann R."/>
            <person name="Jetten M.S.M."/>
            <person name="Mascher T."/>
            <person name="Medema M.H."/>
            <person name="Devos D.P."/>
            <person name="Kaster A.-K."/>
            <person name="Ovreas L."/>
            <person name="Rohde M."/>
            <person name="Galperin M.Y."/>
            <person name="Jogler C."/>
        </authorList>
    </citation>
    <scope>NUCLEOTIDE SEQUENCE [LARGE SCALE GENOMIC DNA]</scope>
    <source>
        <strain evidence="6 7">Q31a</strain>
    </source>
</reference>
<dbReference type="EMBL" id="CP036298">
    <property type="protein sequence ID" value="QDV27223.1"/>
    <property type="molecule type" value="Genomic_DNA"/>
</dbReference>
<dbReference type="Gene3D" id="3.40.190.290">
    <property type="match status" value="1"/>
</dbReference>
<dbReference type="PROSITE" id="PS50931">
    <property type="entry name" value="HTH_LYSR"/>
    <property type="match status" value="1"/>
</dbReference>
<dbReference type="Gene3D" id="1.10.10.10">
    <property type="entry name" value="Winged helix-like DNA-binding domain superfamily/Winged helix DNA-binding domain"/>
    <property type="match status" value="1"/>
</dbReference>
<keyword evidence="7" id="KW-1185">Reference proteome</keyword>
<evidence type="ECO:0000256" key="4">
    <source>
        <dbReference type="ARBA" id="ARBA00023163"/>
    </source>
</evidence>
<dbReference type="KEGG" id="ahel:Q31a_56110"/>
<proteinExistence type="inferred from homology"/>
<dbReference type="SUPFAM" id="SSF53850">
    <property type="entry name" value="Periplasmic binding protein-like II"/>
    <property type="match status" value="1"/>
</dbReference>
<dbReference type="InterPro" id="IPR036390">
    <property type="entry name" value="WH_DNA-bd_sf"/>
</dbReference>
<dbReference type="Pfam" id="PF03466">
    <property type="entry name" value="LysR_substrate"/>
    <property type="match status" value="1"/>
</dbReference>
<evidence type="ECO:0000256" key="2">
    <source>
        <dbReference type="ARBA" id="ARBA00023015"/>
    </source>
</evidence>
<accession>A0A518GF63</accession>
<feature type="domain" description="HTH lysR-type" evidence="5">
    <location>
        <begin position="1"/>
        <end position="58"/>
    </location>
</feature>
<name>A0A518GF63_9BACT</name>
<keyword evidence="4" id="KW-0804">Transcription</keyword>
<dbReference type="Pfam" id="PF00126">
    <property type="entry name" value="HTH_1"/>
    <property type="match status" value="1"/>
</dbReference>
<organism evidence="6 7">
    <name type="scientific">Aureliella helgolandensis</name>
    <dbReference type="NCBI Taxonomy" id="2527968"/>
    <lineage>
        <taxon>Bacteria</taxon>
        <taxon>Pseudomonadati</taxon>
        <taxon>Planctomycetota</taxon>
        <taxon>Planctomycetia</taxon>
        <taxon>Pirellulales</taxon>
        <taxon>Pirellulaceae</taxon>
        <taxon>Aureliella</taxon>
    </lineage>
</organism>
<dbReference type="GO" id="GO:0003677">
    <property type="term" value="F:DNA binding"/>
    <property type="evidence" value="ECO:0007669"/>
    <property type="project" value="UniProtKB-KW"/>
</dbReference>
<dbReference type="SUPFAM" id="SSF46785">
    <property type="entry name" value="Winged helix' DNA-binding domain"/>
    <property type="match status" value="1"/>
</dbReference>
<dbReference type="Proteomes" id="UP000318017">
    <property type="component" value="Chromosome"/>
</dbReference>
<dbReference type="RefSeq" id="WP_145084281.1">
    <property type="nucleotide sequence ID" value="NZ_CP036298.1"/>
</dbReference>
<dbReference type="CDD" id="cd05466">
    <property type="entry name" value="PBP2_LTTR_substrate"/>
    <property type="match status" value="1"/>
</dbReference>
<dbReference type="GO" id="GO:0003700">
    <property type="term" value="F:DNA-binding transcription factor activity"/>
    <property type="evidence" value="ECO:0007669"/>
    <property type="project" value="InterPro"/>
</dbReference>
<comment type="similarity">
    <text evidence="1">Belongs to the LysR transcriptional regulatory family.</text>
</comment>
<evidence type="ECO:0000256" key="1">
    <source>
        <dbReference type="ARBA" id="ARBA00009437"/>
    </source>
</evidence>
<keyword evidence="2" id="KW-0805">Transcription regulation</keyword>
<keyword evidence="3" id="KW-0238">DNA-binding</keyword>
<dbReference type="PANTHER" id="PTHR30419">
    <property type="entry name" value="HTH-TYPE TRANSCRIPTIONAL REGULATOR YBHD"/>
    <property type="match status" value="1"/>
</dbReference>
<dbReference type="InterPro" id="IPR036388">
    <property type="entry name" value="WH-like_DNA-bd_sf"/>
</dbReference>
<dbReference type="FunFam" id="1.10.10.10:FF:000001">
    <property type="entry name" value="LysR family transcriptional regulator"/>
    <property type="match status" value="1"/>
</dbReference>
<dbReference type="OrthoDB" id="9785745at2"/>
<sequence>MHIRNLQVFCDVVRRRSFSKAAADNSMTQSGASQAVQQLEEYLQVQLLDRSKRPFLLTSEGTVFHVGCLQLLRQFEALTEEVRSIGRENLTGRASIAAIYSIGLSYLPELQRSIKCQHPKADVRYQFGQPDEVYRLVEQGIVDFGLVSYPESSKTILVTEWREETMVLAAVRGHALQSKAELLPEDLATETLVAFAPNLRIRHEIDRYLRHLGITMQVAAEFDNIDSVKHAMEVNSAVSFLPRPTVQAELTDRTMIELRCPWLNLKRPLGLIQRRNDTLGRTARGVADFILKGAWNQAPTTASSSKANPLAVNVAE</sequence>
<evidence type="ECO:0000256" key="3">
    <source>
        <dbReference type="ARBA" id="ARBA00023125"/>
    </source>
</evidence>
<protein>
    <submittedName>
        <fullName evidence="6">HTH-type transcriptional regulator CysL</fullName>
    </submittedName>
</protein>
<dbReference type="PANTHER" id="PTHR30419:SF8">
    <property type="entry name" value="NITROGEN ASSIMILATION TRANSCRIPTIONAL ACTIVATOR-RELATED"/>
    <property type="match status" value="1"/>
</dbReference>